<evidence type="ECO:0000313" key="15">
    <source>
        <dbReference type="EMBL" id="MBE9608507.1"/>
    </source>
</evidence>
<feature type="binding site" evidence="13">
    <location>
        <begin position="56"/>
        <end position="63"/>
    </location>
    <ligand>
        <name>ATP</name>
        <dbReference type="ChEBI" id="CHEBI:30616"/>
    </ligand>
</feature>
<evidence type="ECO:0000256" key="9">
    <source>
        <dbReference type="ARBA" id="ARBA00022777"/>
    </source>
</evidence>
<protein>
    <recommendedName>
        <fullName evidence="4 13">Tetraacyldisaccharide 4'-kinase</fullName>
        <ecNumber evidence="3 13">2.7.1.130</ecNumber>
    </recommendedName>
    <alternativeName>
        <fullName evidence="12 13">Lipid A 4'-kinase</fullName>
    </alternativeName>
</protein>
<feature type="transmembrane region" description="Helical" evidence="14">
    <location>
        <begin position="14"/>
        <end position="32"/>
    </location>
</feature>
<evidence type="ECO:0000256" key="5">
    <source>
        <dbReference type="ARBA" id="ARBA00022516"/>
    </source>
</evidence>
<evidence type="ECO:0000256" key="14">
    <source>
        <dbReference type="SAM" id="Phobius"/>
    </source>
</evidence>
<keyword evidence="14" id="KW-1133">Transmembrane helix</keyword>
<dbReference type="GO" id="GO:0009029">
    <property type="term" value="F:lipid-A 4'-kinase activity"/>
    <property type="evidence" value="ECO:0007669"/>
    <property type="project" value="UniProtKB-UniRule"/>
</dbReference>
<dbReference type="GO" id="GO:0005524">
    <property type="term" value="F:ATP binding"/>
    <property type="evidence" value="ECO:0007669"/>
    <property type="project" value="UniProtKB-UniRule"/>
</dbReference>
<dbReference type="HAMAP" id="MF_00409">
    <property type="entry name" value="LpxK"/>
    <property type="match status" value="1"/>
</dbReference>
<evidence type="ECO:0000256" key="11">
    <source>
        <dbReference type="ARBA" id="ARBA00023098"/>
    </source>
</evidence>
<comment type="similarity">
    <text evidence="13">Belongs to the LpxK family.</text>
</comment>
<name>A0A8J7FIN6_9NEIS</name>
<comment type="catalytic activity">
    <reaction evidence="13">
        <text>a lipid A disaccharide + ATP = a lipid IVA + ADP + H(+)</text>
        <dbReference type="Rhea" id="RHEA:67840"/>
        <dbReference type="ChEBI" id="CHEBI:15378"/>
        <dbReference type="ChEBI" id="CHEBI:30616"/>
        <dbReference type="ChEBI" id="CHEBI:176343"/>
        <dbReference type="ChEBI" id="CHEBI:176425"/>
        <dbReference type="ChEBI" id="CHEBI:456216"/>
        <dbReference type="EC" id="2.7.1.130"/>
    </reaction>
</comment>
<evidence type="ECO:0000256" key="12">
    <source>
        <dbReference type="ARBA" id="ARBA00029757"/>
    </source>
</evidence>
<keyword evidence="6 13" id="KW-0441">Lipid A biosynthesis</keyword>
<evidence type="ECO:0000313" key="16">
    <source>
        <dbReference type="Proteomes" id="UP000604481"/>
    </source>
</evidence>
<keyword evidence="14" id="KW-0472">Membrane</keyword>
<evidence type="ECO:0000256" key="8">
    <source>
        <dbReference type="ARBA" id="ARBA00022741"/>
    </source>
</evidence>
<gene>
    <name evidence="13" type="primary">lpxK</name>
    <name evidence="15" type="ORF">INR99_04025</name>
</gene>
<dbReference type="Pfam" id="PF02606">
    <property type="entry name" value="LpxK"/>
    <property type="match status" value="1"/>
</dbReference>
<evidence type="ECO:0000256" key="7">
    <source>
        <dbReference type="ARBA" id="ARBA00022679"/>
    </source>
</evidence>
<evidence type="ECO:0000256" key="1">
    <source>
        <dbReference type="ARBA" id="ARBA00002274"/>
    </source>
</evidence>
<keyword evidence="7 13" id="KW-0808">Transferase</keyword>
<dbReference type="Proteomes" id="UP000604481">
    <property type="component" value="Unassembled WGS sequence"/>
</dbReference>
<evidence type="ECO:0000256" key="3">
    <source>
        <dbReference type="ARBA" id="ARBA00012071"/>
    </source>
</evidence>
<keyword evidence="5 13" id="KW-0444">Lipid biosynthesis</keyword>
<proteinExistence type="inferred from homology"/>
<reference evidence="15 16" key="1">
    <citation type="submission" date="2020-10" db="EMBL/GenBank/DDBJ databases">
        <title>The genome sequence of Chitinilyticum litopenaei 4Y14.</title>
        <authorList>
            <person name="Liu Y."/>
        </authorList>
    </citation>
    <scope>NUCLEOTIDE SEQUENCE [LARGE SCALE GENOMIC DNA]</scope>
    <source>
        <strain evidence="15 16">4Y14</strain>
    </source>
</reference>
<dbReference type="GO" id="GO:0009244">
    <property type="term" value="P:lipopolysaccharide core region biosynthetic process"/>
    <property type="evidence" value="ECO:0007669"/>
    <property type="project" value="TreeGrafter"/>
</dbReference>
<keyword evidence="9 13" id="KW-0418">Kinase</keyword>
<dbReference type="InterPro" id="IPR003758">
    <property type="entry name" value="LpxK"/>
</dbReference>
<organism evidence="15 16">
    <name type="scientific">Chitinilyticum piscinae</name>
    <dbReference type="NCBI Taxonomy" id="2866724"/>
    <lineage>
        <taxon>Bacteria</taxon>
        <taxon>Pseudomonadati</taxon>
        <taxon>Pseudomonadota</taxon>
        <taxon>Betaproteobacteria</taxon>
        <taxon>Neisseriales</taxon>
        <taxon>Chitinibacteraceae</taxon>
        <taxon>Chitinilyticum</taxon>
    </lineage>
</organism>
<dbReference type="PANTHER" id="PTHR42724:SF1">
    <property type="entry name" value="TETRAACYLDISACCHARIDE 4'-KINASE, MITOCHONDRIAL-RELATED"/>
    <property type="match status" value="1"/>
</dbReference>
<dbReference type="EMBL" id="JADFUA010000002">
    <property type="protein sequence ID" value="MBE9608507.1"/>
    <property type="molecule type" value="Genomic_DNA"/>
</dbReference>
<dbReference type="PANTHER" id="PTHR42724">
    <property type="entry name" value="TETRAACYLDISACCHARIDE 4'-KINASE"/>
    <property type="match status" value="1"/>
</dbReference>
<keyword evidence="10 13" id="KW-0067">ATP-binding</keyword>
<dbReference type="GO" id="GO:0009245">
    <property type="term" value="P:lipid A biosynthetic process"/>
    <property type="evidence" value="ECO:0007669"/>
    <property type="project" value="UniProtKB-UniRule"/>
</dbReference>
<comment type="function">
    <text evidence="1 13">Transfers the gamma-phosphate of ATP to the 4'-position of a tetraacyldisaccharide 1-phosphate intermediate (termed DS-1-P) to form tetraacyldisaccharide 1,4'-bis-phosphate (lipid IVA).</text>
</comment>
<dbReference type="InterPro" id="IPR027417">
    <property type="entry name" value="P-loop_NTPase"/>
</dbReference>
<sequence length="338" mass="36257">MQAWVESRWYGRRGVFAAVLRPLAWLFAVLALRRKRAQLRKAVRLPVPVVVVGNISVGGTGKTPLTVYLAQSLLTRGWHPGIVSRGYGGSATFPVSVRPDTDPGYVGDEPVLLARASSVPVFVCRDRAAAGRALLAAHPDVNVILCDDGLQHYRLARDVEIAVIDGARGLGNGCLLPAGPLREPRVRLAACSAVVVNGGGATDWHARQYAMTLQPGLCYRLDDPQQRCQPASLPQPLIALCGIGNPQRFFATLESLQAEFAERVFPDHHAFARADLPAAGTVIVTEKDAVKLAALPDLGAAGARIWVLPVRAELAPDLAAWCDAHLKEQGFLPSTRNG</sequence>
<keyword evidence="8 13" id="KW-0547">Nucleotide-binding</keyword>
<dbReference type="SUPFAM" id="SSF52540">
    <property type="entry name" value="P-loop containing nucleoside triphosphate hydrolases"/>
    <property type="match status" value="1"/>
</dbReference>
<dbReference type="AlphaFoldDB" id="A0A8J7FIN6"/>
<keyword evidence="14" id="KW-0812">Transmembrane</keyword>
<evidence type="ECO:0000256" key="10">
    <source>
        <dbReference type="ARBA" id="ARBA00022840"/>
    </source>
</evidence>
<evidence type="ECO:0000256" key="13">
    <source>
        <dbReference type="HAMAP-Rule" id="MF_00409"/>
    </source>
</evidence>
<keyword evidence="11 13" id="KW-0443">Lipid metabolism</keyword>
<dbReference type="NCBIfam" id="TIGR00682">
    <property type="entry name" value="lpxK"/>
    <property type="match status" value="1"/>
</dbReference>
<comment type="caution">
    <text evidence="15">The sequence shown here is derived from an EMBL/GenBank/DDBJ whole genome shotgun (WGS) entry which is preliminary data.</text>
</comment>
<accession>A0A8J7FIN6</accession>
<dbReference type="EC" id="2.7.1.130" evidence="3 13"/>
<evidence type="ECO:0000256" key="4">
    <source>
        <dbReference type="ARBA" id="ARBA00016436"/>
    </source>
</evidence>
<dbReference type="UniPathway" id="UPA00359">
    <property type="reaction ID" value="UER00482"/>
</dbReference>
<dbReference type="GO" id="GO:0005886">
    <property type="term" value="C:plasma membrane"/>
    <property type="evidence" value="ECO:0007669"/>
    <property type="project" value="TreeGrafter"/>
</dbReference>
<evidence type="ECO:0000256" key="6">
    <source>
        <dbReference type="ARBA" id="ARBA00022556"/>
    </source>
</evidence>
<comment type="pathway">
    <text evidence="2 13">Glycolipid biosynthesis; lipid IV(A) biosynthesis; lipid IV(A) from (3R)-3-hydroxytetradecanoyl-[acyl-carrier-protein] and UDP-N-acetyl-alpha-D-glucosamine: step 6/6.</text>
</comment>
<evidence type="ECO:0000256" key="2">
    <source>
        <dbReference type="ARBA" id="ARBA00004870"/>
    </source>
</evidence>
<keyword evidence="16" id="KW-1185">Reference proteome</keyword>